<reference evidence="1" key="1">
    <citation type="submission" date="2014-09" db="EMBL/GenBank/DDBJ databases">
        <authorList>
            <person name="Magalhaes I.L.F."/>
            <person name="Oliveira U."/>
            <person name="Santos F.R."/>
            <person name="Vidigal T.H.D.A."/>
            <person name="Brescovit A.D."/>
            <person name="Santos A.J."/>
        </authorList>
    </citation>
    <scope>NUCLEOTIDE SEQUENCE</scope>
    <source>
        <tissue evidence="1">Shoot tissue taken approximately 20 cm above the soil surface</tissue>
    </source>
</reference>
<sequence>MAHHPSAGRPPAVLPVYGSCGFLLLVESIN</sequence>
<dbReference type="AlphaFoldDB" id="A0A0A8Y978"/>
<dbReference type="EMBL" id="GBRH01275019">
    <property type="protein sequence ID" value="JAD22876.1"/>
    <property type="molecule type" value="Transcribed_RNA"/>
</dbReference>
<reference evidence="1" key="2">
    <citation type="journal article" date="2015" name="Data Brief">
        <title>Shoot transcriptome of the giant reed, Arundo donax.</title>
        <authorList>
            <person name="Barrero R.A."/>
            <person name="Guerrero F.D."/>
            <person name="Moolhuijzen P."/>
            <person name="Goolsby J.A."/>
            <person name="Tidwell J."/>
            <person name="Bellgard S.E."/>
            <person name="Bellgard M.I."/>
        </authorList>
    </citation>
    <scope>NUCLEOTIDE SEQUENCE</scope>
    <source>
        <tissue evidence="1">Shoot tissue taken approximately 20 cm above the soil surface</tissue>
    </source>
</reference>
<protein>
    <submittedName>
        <fullName evidence="1">Uncharacterized protein</fullName>
    </submittedName>
</protein>
<accession>A0A0A8Y978</accession>
<organism evidence="1">
    <name type="scientific">Arundo donax</name>
    <name type="common">Giant reed</name>
    <name type="synonym">Donax arundinaceus</name>
    <dbReference type="NCBI Taxonomy" id="35708"/>
    <lineage>
        <taxon>Eukaryota</taxon>
        <taxon>Viridiplantae</taxon>
        <taxon>Streptophyta</taxon>
        <taxon>Embryophyta</taxon>
        <taxon>Tracheophyta</taxon>
        <taxon>Spermatophyta</taxon>
        <taxon>Magnoliopsida</taxon>
        <taxon>Liliopsida</taxon>
        <taxon>Poales</taxon>
        <taxon>Poaceae</taxon>
        <taxon>PACMAD clade</taxon>
        <taxon>Arundinoideae</taxon>
        <taxon>Arundineae</taxon>
        <taxon>Arundo</taxon>
    </lineage>
</organism>
<evidence type="ECO:0000313" key="1">
    <source>
        <dbReference type="EMBL" id="JAD22876.1"/>
    </source>
</evidence>
<proteinExistence type="predicted"/>
<name>A0A0A8Y978_ARUDO</name>